<reference evidence="2" key="1">
    <citation type="submission" date="2019-08" db="EMBL/GenBank/DDBJ databases">
        <authorList>
            <person name="Kucharzyk K."/>
            <person name="Murdoch R.W."/>
            <person name="Higgins S."/>
            <person name="Loffler F."/>
        </authorList>
    </citation>
    <scope>NUCLEOTIDE SEQUENCE</scope>
</reference>
<sequence length="161" mass="17431">MVSPSESTTPSTCPPSTKMSETLAKKRTSPPRERIFSRILCTTLCNKSVPIWGFASYKISSGAPAATNSSKTLRQRGSLMRVVNFPSEKVPAPPSPNCTLFSELSFPSSQKREMAFLRLSTSPPRSKIIGFKPISAKSKAANIPPGPKPTTTGRFMHSAFP</sequence>
<gene>
    <name evidence="2" type="ORF">SDC9_165924</name>
</gene>
<accession>A0A645G351</accession>
<comment type="caution">
    <text evidence="2">The sequence shown here is derived from an EMBL/GenBank/DDBJ whole genome shotgun (WGS) entry which is preliminary data.</text>
</comment>
<feature type="region of interest" description="Disordered" evidence="1">
    <location>
        <begin position="1"/>
        <end position="30"/>
    </location>
</feature>
<dbReference type="EMBL" id="VSSQ01065925">
    <property type="protein sequence ID" value="MPN18564.1"/>
    <property type="molecule type" value="Genomic_DNA"/>
</dbReference>
<feature type="region of interest" description="Disordered" evidence="1">
    <location>
        <begin position="139"/>
        <end position="161"/>
    </location>
</feature>
<proteinExistence type="predicted"/>
<feature type="compositionally biased region" description="Low complexity" evidence="1">
    <location>
        <begin position="1"/>
        <end position="17"/>
    </location>
</feature>
<name>A0A645G351_9ZZZZ</name>
<protein>
    <submittedName>
        <fullName evidence="2">Uncharacterized protein</fullName>
    </submittedName>
</protein>
<evidence type="ECO:0000256" key="1">
    <source>
        <dbReference type="SAM" id="MobiDB-lite"/>
    </source>
</evidence>
<organism evidence="2">
    <name type="scientific">bioreactor metagenome</name>
    <dbReference type="NCBI Taxonomy" id="1076179"/>
    <lineage>
        <taxon>unclassified sequences</taxon>
        <taxon>metagenomes</taxon>
        <taxon>ecological metagenomes</taxon>
    </lineage>
</organism>
<evidence type="ECO:0000313" key="2">
    <source>
        <dbReference type="EMBL" id="MPN18564.1"/>
    </source>
</evidence>
<dbReference type="AlphaFoldDB" id="A0A645G351"/>